<comment type="caution">
    <text evidence="6">The sequence shown here is derived from an EMBL/GenBank/DDBJ whole genome shotgun (WGS) entry which is preliminary data.</text>
</comment>
<dbReference type="NCBIfam" id="TIGR00975">
    <property type="entry name" value="3a0107s03"/>
    <property type="match status" value="1"/>
</dbReference>
<evidence type="ECO:0000256" key="4">
    <source>
        <dbReference type="PIRNR" id="PIRNR002756"/>
    </source>
</evidence>
<evidence type="ECO:0000256" key="3">
    <source>
        <dbReference type="ARBA" id="ARBA00022592"/>
    </source>
</evidence>
<feature type="domain" description="PBP" evidence="5">
    <location>
        <begin position="22"/>
        <end position="324"/>
    </location>
</feature>
<dbReference type="EMBL" id="DTLB01000005">
    <property type="protein sequence ID" value="HFW31527.1"/>
    <property type="molecule type" value="Genomic_DNA"/>
</dbReference>
<dbReference type="InterPro" id="IPR024370">
    <property type="entry name" value="PBP_domain"/>
</dbReference>
<dbReference type="InterPro" id="IPR050962">
    <property type="entry name" value="Phosphate-bind_PstS"/>
</dbReference>
<protein>
    <recommendedName>
        <fullName evidence="4">Phosphate-binding protein</fullName>
    </recommendedName>
</protein>
<dbReference type="GO" id="GO:0035435">
    <property type="term" value="P:phosphate ion transmembrane transport"/>
    <property type="evidence" value="ECO:0007669"/>
    <property type="project" value="InterPro"/>
</dbReference>
<keyword evidence="2 4" id="KW-0813">Transport</keyword>
<dbReference type="PANTHER" id="PTHR42996:SF1">
    <property type="entry name" value="PHOSPHATE-BINDING PROTEIN PSTS"/>
    <property type="match status" value="1"/>
</dbReference>
<dbReference type="InterPro" id="IPR005673">
    <property type="entry name" value="ABC_phos-bd_PstS"/>
</dbReference>
<dbReference type="GO" id="GO:0042301">
    <property type="term" value="F:phosphate ion binding"/>
    <property type="evidence" value="ECO:0007669"/>
    <property type="project" value="InterPro"/>
</dbReference>
<dbReference type="GO" id="GO:0043190">
    <property type="term" value="C:ATP-binding cassette (ABC) transporter complex"/>
    <property type="evidence" value="ECO:0007669"/>
    <property type="project" value="InterPro"/>
</dbReference>
<evidence type="ECO:0000313" key="6">
    <source>
        <dbReference type="EMBL" id="HFW31527.1"/>
    </source>
</evidence>
<dbReference type="Gene3D" id="3.40.190.10">
    <property type="entry name" value="Periplasmic binding protein-like II"/>
    <property type="match status" value="2"/>
</dbReference>
<dbReference type="AlphaFoldDB" id="A0A7C3RB55"/>
<evidence type="ECO:0000256" key="1">
    <source>
        <dbReference type="ARBA" id="ARBA00008725"/>
    </source>
</evidence>
<name>A0A7C3RB55_ARCFL</name>
<evidence type="ECO:0000259" key="5">
    <source>
        <dbReference type="Pfam" id="PF12849"/>
    </source>
</evidence>
<dbReference type="PIRSF" id="PIRSF002756">
    <property type="entry name" value="PstS"/>
    <property type="match status" value="1"/>
</dbReference>
<reference evidence="6" key="1">
    <citation type="journal article" date="2020" name="mSystems">
        <title>Genome- and Community-Level Interaction Insights into Carbon Utilization and Element Cycling Functions of Hydrothermarchaeota in Hydrothermal Sediment.</title>
        <authorList>
            <person name="Zhou Z."/>
            <person name="Liu Y."/>
            <person name="Xu W."/>
            <person name="Pan J."/>
            <person name="Luo Z.H."/>
            <person name="Li M."/>
        </authorList>
    </citation>
    <scope>NUCLEOTIDE SEQUENCE [LARGE SCALE GENOMIC DNA]</scope>
    <source>
        <strain evidence="6">SpSt-87</strain>
    </source>
</reference>
<dbReference type="PANTHER" id="PTHR42996">
    <property type="entry name" value="PHOSPHATE-BINDING PROTEIN PSTS"/>
    <property type="match status" value="1"/>
</dbReference>
<comment type="similarity">
    <text evidence="1 4">Belongs to the PstS family.</text>
</comment>
<accession>A0A7C3RB55</accession>
<dbReference type="CDD" id="cd13565">
    <property type="entry name" value="PBP2_PstS"/>
    <property type="match status" value="1"/>
</dbReference>
<evidence type="ECO:0000256" key="2">
    <source>
        <dbReference type="ARBA" id="ARBA00022448"/>
    </source>
</evidence>
<dbReference type="PROSITE" id="PS51257">
    <property type="entry name" value="PROKAR_LIPOPROTEIN"/>
    <property type="match status" value="1"/>
</dbReference>
<sequence length="354" mass="39066">MRKFVFVALVFSILLAGCTQTQKPESKIIIAGSGATFPQPQIEKWIDIYTKQKPNVVIEYTGKGSGSGQNDFKQKLVDFACSDPPLKEDLWKELEKMGQPLQFPVVVGAVVVVYNLPGVENLRLDGETLAKIFMGEIEYWDDGAIKQLNPEANLPHERILVVHRSDSSGTTEVFTMYLSLVSKEWAEKVGAGKTVDWPVDKIGRGVGAKGNPGVAAAVKQNPYSIGYVELAFALKENFTMVMLKNRAGKFVTANEETIKSAVSEVSVNIPSPREGYREDLKVLLNAGGDNSYPIVAFSHMIVWERYEDKAKEDAVMDFVRWILTEGQKSENIVNGYVGLPEDVTSKLLAEIGQG</sequence>
<dbReference type="Pfam" id="PF12849">
    <property type="entry name" value="PBP_like_2"/>
    <property type="match status" value="1"/>
</dbReference>
<organism evidence="6">
    <name type="scientific">Archaeoglobus fulgidus</name>
    <dbReference type="NCBI Taxonomy" id="2234"/>
    <lineage>
        <taxon>Archaea</taxon>
        <taxon>Methanobacteriati</taxon>
        <taxon>Methanobacteriota</taxon>
        <taxon>Archaeoglobi</taxon>
        <taxon>Archaeoglobales</taxon>
        <taxon>Archaeoglobaceae</taxon>
        <taxon>Archaeoglobus</taxon>
    </lineage>
</organism>
<keyword evidence="3 4" id="KW-0592">Phosphate transport</keyword>
<proteinExistence type="inferred from homology"/>
<dbReference type="SUPFAM" id="SSF53850">
    <property type="entry name" value="Periplasmic binding protein-like II"/>
    <property type="match status" value="1"/>
</dbReference>
<gene>
    <name evidence="6" type="primary">pstS</name>
    <name evidence="6" type="ORF">ENW66_01030</name>
</gene>